<gene>
    <name evidence="2" type="ORF">EVI01_19810</name>
</gene>
<evidence type="ECO:0000313" key="2">
    <source>
        <dbReference type="EMBL" id="GEL92644.1"/>
    </source>
</evidence>
<proteinExistence type="predicted"/>
<comment type="caution">
    <text evidence="2">The sequence shown here is derived from an EMBL/GenBank/DDBJ whole genome shotgun (WGS) entry which is preliminary data.</text>
</comment>
<keyword evidence="1" id="KW-0472">Membrane</keyword>
<dbReference type="RefSeq" id="WP_222593952.1">
    <property type="nucleotide sequence ID" value="NZ_BJWF01000029.1"/>
</dbReference>
<evidence type="ECO:0000313" key="3">
    <source>
        <dbReference type="Proteomes" id="UP000321830"/>
    </source>
</evidence>
<protein>
    <submittedName>
        <fullName evidence="2">Uncharacterized protein</fullName>
    </submittedName>
</protein>
<organism evidence="2 3">
    <name type="scientific">Enterococcus villorum</name>
    <dbReference type="NCBI Taxonomy" id="112904"/>
    <lineage>
        <taxon>Bacteria</taxon>
        <taxon>Bacillati</taxon>
        <taxon>Bacillota</taxon>
        <taxon>Bacilli</taxon>
        <taxon>Lactobacillales</taxon>
        <taxon>Enterococcaceae</taxon>
        <taxon>Enterococcus</taxon>
    </lineage>
</organism>
<feature type="transmembrane region" description="Helical" evidence="1">
    <location>
        <begin position="6"/>
        <end position="25"/>
    </location>
</feature>
<dbReference type="Proteomes" id="UP000321830">
    <property type="component" value="Unassembled WGS sequence"/>
</dbReference>
<sequence>MSVVEVIGWMIQFGEFVLVLVALMMRISKKSTDITLVGLT</sequence>
<keyword evidence="1" id="KW-0812">Transmembrane</keyword>
<reference evidence="2 3" key="1">
    <citation type="submission" date="2019-07" db="EMBL/GenBank/DDBJ databases">
        <title>Whole genome shotgun sequence of Enterococcus villorum NBRC 100699.</title>
        <authorList>
            <person name="Hosoyama A."/>
            <person name="Uohara A."/>
            <person name="Ohji S."/>
            <person name="Ichikawa N."/>
        </authorList>
    </citation>
    <scope>NUCLEOTIDE SEQUENCE [LARGE SCALE GENOMIC DNA]</scope>
    <source>
        <strain evidence="2 3">NBRC 100699</strain>
    </source>
</reference>
<name>A0A511J3U5_9ENTE</name>
<accession>A0A511J3U5</accession>
<keyword evidence="1" id="KW-1133">Transmembrane helix</keyword>
<dbReference type="EMBL" id="BJWF01000029">
    <property type="protein sequence ID" value="GEL92644.1"/>
    <property type="molecule type" value="Genomic_DNA"/>
</dbReference>
<evidence type="ECO:0000256" key="1">
    <source>
        <dbReference type="SAM" id="Phobius"/>
    </source>
</evidence>
<dbReference type="AlphaFoldDB" id="A0A511J3U5"/>